<feature type="non-terminal residue" evidence="1">
    <location>
        <position position="74"/>
    </location>
</feature>
<name>A0ACB6RVN7_9PLEO</name>
<evidence type="ECO:0000313" key="2">
    <source>
        <dbReference type="Proteomes" id="UP000799754"/>
    </source>
</evidence>
<proteinExistence type="predicted"/>
<sequence length="74" mass="8285">VSELPRTFQDALRVRARLGLDYLWNGPLYIIQGDPHGWDTESVRMGSVYGDADAILAASHARNSEQGLFFPRPI</sequence>
<organism evidence="1 2">
    <name type="scientific">Macroventuria anomochaeta</name>
    <dbReference type="NCBI Taxonomy" id="301207"/>
    <lineage>
        <taxon>Eukaryota</taxon>
        <taxon>Fungi</taxon>
        <taxon>Dikarya</taxon>
        <taxon>Ascomycota</taxon>
        <taxon>Pezizomycotina</taxon>
        <taxon>Dothideomycetes</taxon>
        <taxon>Pleosporomycetidae</taxon>
        <taxon>Pleosporales</taxon>
        <taxon>Pleosporineae</taxon>
        <taxon>Didymellaceae</taxon>
        <taxon>Macroventuria</taxon>
    </lineage>
</organism>
<protein>
    <submittedName>
        <fullName evidence="1">Uncharacterized protein</fullName>
    </submittedName>
</protein>
<feature type="non-terminal residue" evidence="1">
    <location>
        <position position="1"/>
    </location>
</feature>
<reference evidence="1" key="1">
    <citation type="journal article" date="2020" name="Stud. Mycol.">
        <title>101 Dothideomycetes genomes: a test case for predicting lifestyles and emergence of pathogens.</title>
        <authorList>
            <person name="Haridas S."/>
            <person name="Albert R."/>
            <person name="Binder M."/>
            <person name="Bloem J."/>
            <person name="Labutti K."/>
            <person name="Salamov A."/>
            <person name="Andreopoulos B."/>
            <person name="Baker S."/>
            <person name="Barry K."/>
            <person name="Bills G."/>
            <person name="Bluhm B."/>
            <person name="Cannon C."/>
            <person name="Castanera R."/>
            <person name="Culley D."/>
            <person name="Daum C."/>
            <person name="Ezra D."/>
            <person name="Gonzalez J."/>
            <person name="Henrissat B."/>
            <person name="Kuo A."/>
            <person name="Liang C."/>
            <person name="Lipzen A."/>
            <person name="Lutzoni F."/>
            <person name="Magnuson J."/>
            <person name="Mondo S."/>
            <person name="Nolan M."/>
            <person name="Ohm R."/>
            <person name="Pangilinan J."/>
            <person name="Park H.-J."/>
            <person name="Ramirez L."/>
            <person name="Alfaro M."/>
            <person name="Sun H."/>
            <person name="Tritt A."/>
            <person name="Yoshinaga Y."/>
            <person name="Zwiers L.-H."/>
            <person name="Turgeon B."/>
            <person name="Goodwin S."/>
            <person name="Spatafora J."/>
            <person name="Crous P."/>
            <person name="Grigoriev I."/>
        </authorList>
    </citation>
    <scope>NUCLEOTIDE SEQUENCE</scope>
    <source>
        <strain evidence="1">CBS 525.71</strain>
    </source>
</reference>
<gene>
    <name evidence="1" type="ORF">BU25DRAFT_304096</name>
</gene>
<accession>A0ACB6RVN7</accession>
<comment type="caution">
    <text evidence="1">The sequence shown here is derived from an EMBL/GenBank/DDBJ whole genome shotgun (WGS) entry which is preliminary data.</text>
</comment>
<keyword evidence="2" id="KW-1185">Reference proteome</keyword>
<evidence type="ECO:0000313" key="1">
    <source>
        <dbReference type="EMBL" id="KAF2626040.1"/>
    </source>
</evidence>
<dbReference type="Proteomes" id="UP000799754">
    <property type="component" value="Unassembled WGS sequence"/>
</dbReference>
<dbReference type="EMBL" id="MU006723">
    <property type="protein sequence ID" value="KAF2626040.1"/>
    <property type="molecule type" value="Genomic_DNA"/>
</dbReference>